<evidence type="ECO:0000313" key="9">
    <source>
        <dbReference type="Proteomes" id="UP001139477"/>
    </source>
</evidence>
<dbReference type="GO" id="GO:0015031">
    <property type="term" value="P:protein transport"/>
    <property type="evidence" value="ECO:0007669"/>
    <property type="project" value="UniProtKB-KW"/>
</dbReference>
<evidence type="ECO:0000256" key="2">
    <source>
        <dbReference type="ARBA" id="ARBA00005811"/>
    </source>
</evidence>
<comment type="caution">
    <text evidence="8">The sequence shown here is derived from an EMBL/GenBank/DDBJ whole genome shotgun (WGS) entry which is preliminary data.</text>
</comment>
<name>A0A9X2FTR8_9RHOB</name>
<keyword evidence="3" id="KW-1003">Cell membrane</keyword>
<dbReference type="Gene3D" id="3.30.420.270">
    <property type="match status" value="1"/>
</dbReference>
<keyword evidence="7" id="KW-0653">Protein transport</keyword>
<dbReference type="GO" id="GO:0005886">
    <property type="term" value="C:plasma membrane"/>
    <property type="evidence" value="ECO:0007669"/>
    <property type="project" value="UniProtKB-SubCell"/>
</dbReference>
<dbReference type="Pfam" id="PF02472">
    <property type="entry name" value="ExbD"/>
    <property type="match status" value="1"/>
</dbReference>
<gene>
    <name evidence="8" type="ORF">NHG85_02435</name>
</gene>
<accession>A0A9X2FTR8</accession>
<dbReference type="Proteomes" id="UP001139477">
    <property type="component" value="Unassembled WGS sequence"/>
</dbReference>
<dbReference type="PANTHER" id="PTHR30558">
    <property type="entry name" value="EXBD MEMBRANE COMPONENT OF PMF-DRIVEN MACROMOLECULE IMPORT SYSTEM"/>
    <property type="match status" value="1"/>
</dbReference>
<keyword evidence="6" id="KW-0472">Membrane</keyword>
<dbReference type="PANTHER" id="PTHR30558:SF3">
    <property type="entry name" value="BIOPOLYMER TRANSPORT PROTEIN EXBD-RELATED"/>
    <property type="match status" value="1"/>
</dbReference>
<evidence type="ECO:0000313" key="8">
    <source>
        <dbReference type="EMBL" id="MCP1167393.1"/>
    </source>
</evidence>
<comment type="subcellular location">
    <subcellularLocation>
        <location evidence="1">Cell membrane</location>
        <topology evidence="1">Single-pass membrane protein</topology>
    </subcellularLocation>
    <subcellularLocation>
        <location evidence="7">Cell membrane</location>
        <topology evidence="7">Single-pass type II membrane protein</topology>
    </subcellularLocation>
</comment>
<protein>
    <submittedName>
        <fullName evidence="8">Biopolymer transporter ExbD</fullName>
    </submittedName>
</protein>
<comment type="similarity">
    <text evidence="2 7">Belongs to the ExbD/TolR family.</text>
</comment>
<evidence type="ECO:0000256" key="3">
    <source>
        <dbReference type="ARBA" id="ARBA00022475"/>
    </source>
</evidence>
<dbReference type="RefSeq" id="WP_253329476.1">
    <property type="nucleotide sequence ID" value="NZ_JAMYXC010000029.1"/>
</dbReference>
<evidence type="ECO:0000256" key="7">
    <source>
        <dbReference type="RuleBase" id="RU003879"/>
    </source>
</evidence>
<evidence type="ECO:0000256" key="6">
    <source>
        <dbReference type="ARBA" id="ARBA00023136"/>
    </source>
</evidence>
<sequence length="127" mass="13712">MNFADLDRSRRRISLTPMIDVVFLLLVFFMLSARFGLDQQLPLNAAGKTASAGWQGPPRLVTVGEETLALNGVAIEETALAEALAGLVEDPSDTIVLRAKEGTGLQRLVTVMQRLSAEGYGQLVLVE</sequence>
<reference evidence="8" key="1">
    <citation type="submission" date="2022-06" db="EMBL/GenBank/DDBJ databases">
        <title>Limimaricola sediminis sp. nov., isolated from an intertidal sediment.</title>
        <authorList>
            <person name="Shao X."/>
        </authorList>
    </citation>
    <scope>NUCLEOTIDE SEQUENCE</scope>
    <source>
        <strain evidence="8">ASW11-118</strain>
    </source>
</reference>
<keyword evidence="7" id="KW-0813">Transport</keyword>
<evidence type="ECO:0000256" key="4">
    <source>
        <dbReference type="ARBA" id="ARBA00022692"/>
    </source>
</evidence>
<dbReference type="EMBL" id="JAMYXC010000029">
    <property type="protein sequence ID" value="MCP1167393.1"/>
    <property type="molecule type" value="Genomic_DNA"/>
</dbReference>
<keyword evidence="4 7" id="KW-0812">Transmembrane</keyword>
<dbReference type="GO" id="GO:0022857">
    <property type="term" value="F:transmembrane transporter activity"/>
    <property type="evidence" value="ECO:0007669"/>
    <property type="project" value="InterPro"/>
</dbReference>
<dbReference type="AlphaFoldDB" id="A0A9X2FTR8"/>
<keyword evidence="5" id="KW-1133">Transmembrane helix</keyword>
<dbReference type="InterPro" id="IPR003400">
    <property type="entry name" value="ExbD"/>
</dbReference>
<evidence type="ECO:0000256" key="1">
    <source>
        <dbReference type="ARBA" id="ARBA00004162"/>
    </source>
</evidence>
<organism evidence="8 9">
    <name type="scientific">Limimaricola litoreus</name>
    <dbReference type="NCBI Taxonomy" id="2955316"/>
    <lineage>
        <taxon>Bacteria</taxon>
        <taxon>Pseudomonadati</taxon>
        <taxon>Pseudomonadota</taxon>
        <taxon>Alphaproteobacteria</taxon>
        <taxon>Rhodobacterales</taxon>
        <taxon>Paracoccaceae</taxon>
        <taxon>Limimaricola</taxon>
    </lineage>
</organism>
<proteinExistence type="inferred from homology"/>
<keyword evidence="9" id="KW-1185">Reference proteome</keyword>
<evidence type="ECO:0000256" key="5">
    <source>
        <dbReference type="ARBA" id="ARBA00022989"/>
    </source>
</evidence>